<evidence type="ECO:0000259" key="1">
    <source>
        <dbReference type="Pfam" id="PF01738"/>
    </source>
</evidence>
<organism evidence="2 3">
    <name type="scientific">Nitrosomonas marina</name>
    <dbReference type="NCBI Taxonomy" id="917"/>
    <lineage>
        <taxon>Bacteria</taxon>
        <taxon>Pseudomonadati</taxon>
        <taxon>Pseudomonadota</taxon>
        <taxon>Betaproteobacteria</taxon>
        <taxon>Nitrosomonadales</taxon>
        <taxon>Nitrosomonadaceae</taxon>
        <taxon>Nitrosomonas</taxon>
    </lineage>
</organism>
<name>A0A1H8H0S1_9PROT</name>
<dbReference type="PANTHER" id="PTHR22946:SF0">
    <property type="entry name" value="DIENELACTONE HYDROLASE DOMAIN-CONTAINING PROTEIN"/>
    <property type="match status" value="1"/>
</dbReference>
<protein>
    <submittedName>
        <fullName evidence="2">Dienelactone hydrolase</fullName>
    </submittedName>
</protein>
<dbReference type="SUPFAM" id="SSF53474">
    <property type="entry name" value="alpha/beta-Hydrolases"/>
    <property type="match status" value="1"/>
</dbReference>
<evidence type="ECO:0000313" key="2">
    <source>
        <dbReference type="EMBL" id="SEN49971.1"/>
    </source>
</evidence>
<dbReference type="Pfam" id="PF01738">
    <property type="entry name" value="DLH"/>
    <property type="match status" value="1"/>
</dbReference>
<reference evidence="2 3" key="1">
    <citation type="submission" date="2016-10" db="EMBL/GenBank/DDBJ databases">
        <authorList>
            <person name="de Groot N.N."/>
        </authorList>
    </citation>
    <scope>NUCLEOTIDE SEQUENCE [LARGE SCALE GENOMIC DNA]</scope>
    <source>
        <strain evidence="2 3">Nm22</strain>
    </source>
</reference>
<sequence>MCLTASETPGRFFRAAERDEQLANMNECEGNDTMKTQTIDYHDGDTLLEGYLADNAETGAPKPAVLVAHDWSGRREFACNAAEKVAEMGYVGFALDMYGKGVYGKDGDIEGNGALMSPFASDRALLRRRINAALQAVRNLPQVDSSRVAAMGYCFGGMCVLELARSGADVKGVISIHGIFAPGNVVNERITAKVLCLHGHDDPMVPPEQVLDFEREMTDASVDWQVHVYGGTMHAFTNPVANNPDFGTVYNETAAIRAYQSITQFLHEIF</sequence>
<dbReference type="InterPro" id="IPR050261">
    <property type="entry name" value="FrsA_esterase"/>
</dbReference>
<dbReference type="GO" id="GO:0016787">
    <property type="term" value="F:hydrolase activity"/>
    <property type="evidence" value="ECO:0007669"/>
    <property type="project" value="UniProtKB-KW"/>
</dbReference>
<evidence type="ECO:0000313" key="3">
    <source>
        <dbReference type="Proteomes" id="UP000199459"/>
    </source>
</evidence>
<dbReference type="InterPro" id="IPR002925">
    <property type="entry name" value="Dienelactn_hydro"/>
</dbReference>
<dbReference type="STRING" id="917.SAMN05216326_101144"/>
<keyword evidence="2" id="KW-0378">Hydrolase</keyword>
<gene>
    <name evidence="2" type="ORF">SAMN05216325_1218</name>
</gene>
<dbReference type="EMBL" id="FOCP01000021">
    <property type="protein sequence ID" value="SEN49971.1"/>
    <property type="molecule type" value="Genomic_DNA"/>
</dbReference>
<feature type="domain" description="Dienelactone hydrolase" evidence="1">
    <location>
        <begin position="49"/>
        <end position="269"/>
    </location>
</feature>
<dbReference type="Proteomes" id="UP000199459">
    <property type="component" value="Unassembled WGS sequence"/>
</dbReference>
<dbReference type="InterPro" id="IPR029058">
    <property type="entry name" value="AB_hydrolase_fold"/>
</dbReference>
<proteinExistence type="predicted"/>
<dbReference type="PANTHER" id="PTHR22946">
    <property type="entry name" value="DIENELACTONE HYDROLASE DOMAIN-CONTAINING PROTEIN-RELATED"/>
    <property type="match status" value="1"/>
</dbReference>
<accession>A0A1H8H0S1</accession>
<dbReference type="Gene3D" id="3.40.50.1820">
    <property type="entry name" value="alpha/beta hydrolase"/>
    <property type="match status" value="1"/>
</dbReference>
<dbReference type="AlphaFoldDB" id="A0A1H8H0S1"/>